<dbReference type="GO" id="GO:0005886">
    <property type="term" value="C:plasma membrane"/>
    <property type="evidence" value="ECO:0007669"/>
    <property type="project" value="UniProtKB-SubCell"/>
</dbReference>
<dbReference type="PANTHER" id="PTHR30106">
    <property type="entry name" value="INNER MEMBRANE PROTEIN YEIH-RELATED"/>
    <property type="match status" value="1"/>
</dbReference>
<dbReference type="AlphaFoldDB" id="A0AAU9DDD3"/>
<comment type="similarity">
    <text evidence="2">Belongs to the UPF0324 family.</text>
</comment>
<feature type="transmembrane region" description="Helical" evidence="7">
    <location>
        <begin position="301"/>
        <end position="323"/>
    </location>
</feature>
<dbReference type="Proteomes" id="UP001321582">
    <property type="component" value="Plasmid pHIC"/>
</dbReference>
<gene>
    <name evidence="8" type="ORF">HLVA_21000</name>
</gene>
<geneLocation type="plasmid" evidence="8 9">
    <name>pHIC</name>
</geneLocation>
<keyword evidence="8" id="KW-0614">Plasmid</keyword>
<dbReference type="KEGG" id="haby:HLVA_21000"/>
<dbReference type="PANTHER" id="PTHR30106:SF2">
    <property type="entry name" value="UPF0324 INNER MEMBRANE PROTEIN YEIH"/>
    <property type="match status" value="1"/>
</dbReference>
<evidence type="ECO:0000313" key="9">
    <source>
        <dbReference type="Proteomes" id="UP001321582"/>
    </source>
</evidence>
<dbReference type="Pfam" id="PF03601">
    <property type="entry name" value="Cons_hypoth698"/>
    <property type="match status" value="1"/>
</dbReference>
<feature type="transmembrane region" description="Helical" evidence="7">
    <location>
        <begin position="113"/>
        <end position="134"/>
    </location>
</feature>
<protein>
    <submittedName>
        <fullName evidence="8">Membrane protein</fullName>
    </submittedName>
</protein>
<feature type="transmembrane region" description="Helical" evidence="7">
    <location>
        <begin position="200"/>
        <end position="223"/>
    </location>
</feature>
<proteinExistence type="inferred from homology"/>
<dbReference type="InterPro" id="IPR018383">
    <property type="entry name" value="UPF0324_pro"/>
</dbReference>
<keyword evidence="5 7" id="KW-1133">Transmembrane helix</keyword>
<evidence type="ECO:0000313" key="8">
    <source>
        <dbReference type="EMBL" id="BDU51531.1"/>
    </source>
</evidence>
<comment type="subcellular location">
    <subcellularLocation>
        <location evidence="1">Cell membrane</location>
        <topology evidence="1">Multi-pass membrane protein</topology>
    </subcellularLocation>
</comment>
<evidence type="ECO:0000256" key="7">
    <source>
        <dbReference type="SAM" id="Phobius"/>
    </source>
</evidence>
<sequence>MIYGILLSIFLGILAKVLSFFIPGIGTVAIAIFLGILVRNLFLKNQIFNKGINLTEKKLLPIAIMLLGTELNFAVLLKLGFKSIIFIGLMITITISSGYFISKFFGFDKKFGLLLGTGNAVCGSSAIAATAPVLESDDESIGLSVAAVNLMGTLGIFFIPVIASIAGFGNLQEGTLIGGTLQAVGQVVASGFSVNDSVGAIATVVKMGRVLSLGVVIIVLDLIMSKDKIKIEEKKSKFKIIRVPYFIVGFFILSVISSINIFPSYAISFVNLIGKWLLIFSMAAVGLKINFTTLIEKGKKLILLELLIELVQVSSAVLLIKILF</sequence>
<feature type="transmembrane region" description="Helical" evidence="7">
    <location>
        <begin position="140"/>
        <end position="163"/>
    </location>
</feature>
<evidence type="ECO:0000256" key="5">
    <source>
        <dbReference type="ARBA" id="ARBA00022989"/>
    </source>
</evidence>
<organism evidence="8 9">
    <name type="scientific">Haliovirga abyssi</name>
    <dbReference type="NCBI Taxonomy" id="2996794"/>
    <lineage>
        <taxon>Bacteria</taxon>
        <taxon>Fusobacteriati</taxon>
        <taxon>Fusobacteriota</taxon>
        <taxon>Fusobacteriia</taxon>
        <taxon>Fusobacteriales</taxon>
        <taxon>Haliovirgaceae</taxon>
        <taxon>Haliovirga</taxon>
    </lineage>
</organism>
<dbReference type="RefSeq" id="WP_307905615.1">
    <property type="nucleotide sequence ID" value="NZ_AP027060.1"/>
</dbReference>
<keyword evidence="3" id="KW-1003">Cell membrane</keyword>
<evidence type="ECO:0000256" key="3">
    <source>
        <dbReference type="ARBA" id="ARBA00022475"/>
    </source>
</evidence>
<dbReference type="EMBL" id="AP027060">
    <property type="protein sequence ID" value="BDU51531.1"/>
    <property type="molecule type" value="Genomic_DNA"/>
</dbReference>
<feature type="transmembrane region" description="Helical" evidence="7">
    <location>
        <begin position="243"/>
        <end position="262"/>
    </location>
</feature>
<keyword evidence="4 7" id="KW-0812">Transmembrane</keyword>
<evidence type="ECO:0000256" key="2">
    <source>
        <dbReference type="ARBA" id="ARBA00007977"/>
    </source>
</evidence>
<evidence type="ECO:0000256" key="4">
    <source>
        <dbReference type="ARBA" id="ARBA00022692"/>
    </source>
</evidence>
<keyword evidence="6 7" id="KW-0472">Membrane</keyword>
<evidence type="ECO:0000256" key="6">
    <source>
        <dbReference type="ARBA" id="ARBA00023136"/>
    </source>
</evidence>
<reference evidence="8 9" key="1">
    <citation type="submission" date="2022-11" db="EMBL/GenBank/DDBJ databases">
        <title>Haliovirga abyssi gen. nov., sp. nov., a mesophilic fermentative bacterium isolated from the Iheya North hydrothermal field and the proposal of Haliovirgaceae fam. nov.</title>
        <authorList>
            <person name="Miyazaki U."/>
            <person name="Tame A."/>
            <person name="Miyazaki J."/>
            <person name="Takai K."/>
            <person name="Sawayama S."/>
            <person name="Kitajima M."/>
            <person name="Okamoto A."/>
            <person name="Nakagawa S."/>
        </authorList>
    </citation>
    <scope>NUCLEOTIDE SEQUENCE [LARGE SCALE GENOMIC DNA]</scope>
    <source>
        <strain evidence="8 9">IC12</strain>
        <plasmid evidence="8 9">pHIC</plasmid>
    </source>
</reference>
<accession>A0AAU9DDD3</accession>
<feature type="transmembrane region" description="Helical" evidence="7">
    <location>
        <begin position="268"/>
        <end position="289"/>
    </location>
</feature>
<name>A0AAU9DDD3_9FUSO</name>
<keyword evidence="9" id="KW-1185">Reference proteome</keyword>
<evidence type="ECO:0000256" key="1">
    <source>
        <dbReference type="ARBA" id="ARBA00004651"/>
    </source>
</evidence>
<feature type="transmembrane region" description="Helical" evidence="7">
    <location>
        <begin position="83"/>
        <end position="101"/>
    </location>
</feature>
<feature type="transmembrane region" description="Helical" evidence="7">
    <location>
        <begin position="6"/>
        <end position="38"/>
    </location>
</feature>